<evidence type="ECO:0008006" key="3">
    <source>
        <dbReference type="Google" id="ProtNLM"/>
    </source>
</evidence>
<dbReference type="InterPro" id="IPR052709">
    <property type="entry name" value="Transposase-MT_Hybrid"/>
</dbReference>
<organism evidence="1 2">
    <name type="scientific">Araneus ventricosus</name>
    <name type="common">Orbweaver spider</name>
    <name type="synonym">Epeira ventricosa</name>
    <dbReference type="NCBI Taxonomy" id="182803"/>
    <lineage>
        <taxon>Eukaryota</taxon>
        <taxon>Metazoa</taxon>
        <taxon>Ecdysozoa</taxon>
        <taxon>Arthropoda</taxon>
        <taxon>Chelicerata</taxon>
        <taxon>Arachnida</taxon>
        <taxon>Araneae</taxon>
        <taxon>Araneomorphae</taxon>
        <taxon>Entelegynae</taxon>
        <taxon>Araneoidea</taxon>
        <taxon>Araneidae</taxon>
        <taxon>Araneus</taxon>
    </lineage>
</organism>
<accession>A0A4Y1ZSP5</accession>
<dbReference type="PANTHER" id="PTHR46060:SF1">
    <property type="entry name" value="MARINER MOS1 TRANSPOSASE-LIKE PROTEIN"/>
    <property type="match status" value="1"/>
</dbReference>
<feature type="non-terminal residue" evidence="1">
    <location>
        <position position="1"/>
    </location>
</feature>
<reference evidence="1 2" key="1">
    <citation type="journal article" date="2019" name="Sci. Rep.">
        <title>Orb-weaving spider Araneus ventricosus genome elucidates the spidroin gene catalogue.</title>
        <authorList>
            <person name="Kono N."/>
            <person name="Nakamura H."/>
            <person name="Ohtoshi R."/>
            <person name="Moran D.A.P."/>
            <person name="Shinohara A."/>
            <person name="Yoshida Y."/>
            <person name="Fujiwara M."/>
            <person name="Mori M."/>
            <person name="Tomita M."/>
            <person name="Arakawa K."/>
        </authorList>
    </citation>
    <scope>NUCLEOTIDE SEQUENCE [LARGE SCALE GENOMIC DNA]</scope>
</reference>
<comment type="caution">
    <text evidence="1">The sequence shown here is derived from an EMBL/GenBank/DDBJ whole genome shotgun (WGS) entry which is preliminary data.</text>
</comment>
<dbReference type="EMBL" id="BGPR01077090">
    <property type="protein sequence ID" value="GBL64028.1"/>
    <property type="molecule type" value="Genomic_DNA"/>
</dbReference>
<proteinExistence type="predicted"/>
<dbReference type="Proteomes" id="UP000499080">
    <property type="component" value="Unassembled WGS sequence"/>
</dbReference>
<evidence type="ECO:0000313" key="2">
    <source>
        <dbReference type="Proteomes" id="UP000499080"/>
    </source>
</evidence>
<protein>
    <recommendedName>
        <fullName evidence="3">Histone-lysine N-methyltransferase SETMAR</fullName>
    </recommendedName>
</protein>
<dbReference type="GO" id="GO:0003676">
    <property type="term" value="F:nucleic acid binding"/>
    <property type="evidence" value="ECO:0007669"/>
    <property type="project" value="InterPro"/>
</dbReference>
<gene>
    <name evidence="1" type="ORF">AVEN_103580_1</name>
</gene>
<name>A0A4Y1ZSP5_ARAVE</name>
<dbReference type="PANTHER" id="PTHR46060">
    <property type="entry name" value="MARINER MOS1 TRANSPOSASE-LIKE PROTEIN"/>
    <property type="match status" value="1"/>
</dbReference>
<keyword evidence="2" id="KW-1185">Reference proteome</keyword>
<dbReference type="Gene3D" id="3.30.420.10">
    <property type="entry name" value="Ribonuclease H-like superfamily/Ribonuclease H"/>
    <property type="match status" value="1"/>
</dbReference>
<dbReference type="AlphaFoldDB" id="A0A4Y1ZSP5"/>
<dbReference type="OrthoDB" id="5847583at2759"/>
<evidence type="ECO:0000313" key="1">
    <source>
        <dbReference type="EMBL" id="GBL64028.1"/>
    </source>
</evidence>
<sequence length="100" mass="11529">GEEFFLEFFVAATRELLDRFGLEIFGHPPYSPDLAPSDFHLFLKLKESMGGKCFGRDEELENSVTTWLNEHDAEEYGIGILKLLDRYEKCFNVGGDYVEK</sequence>
<dbReference type="InterPro" id="IPR036397">
    <property type="entry name" value="RNaseH_sf"/>
</dbReference>